<dbReference type="OrthoDB" id="4488907at2759"/>
<gene>
    <name evidence="1" type="ORF">BDV26DRAFT_121477</name>
</gene>
<accession>A0A5N7ASE7</accession>
<organism evidence="1 2">
    <name type="scientific">Aspergillus bertholletiae</name>
    <dbReference type="NCBI Taxonomy" id="1226010"/>
    <lineage>
        <taxon>Eukaryota</taxon>
        <taxon>Fungi</taxon>
        <taxon>Dikarya</taxon>
        <taxon>Ascomycota</taxon>
        <taxon>Pezizomycotina</taxon>
        <taxon>Eurotiomycetes</taxon>
        <taxon>Eurotiomycetidae</taxon>
        <taxon>Eurotiales</taxon>
        <taxon>Aspergillaceae</taxon>
        <taxon>Aspergillus</taxon>
        <taxon>Aspergillus subgen. Circumdati</taxon>
    </lineage>
</organism>
<name>A0A5N7ASE7_9EURO</name>
<protein>
    <submittedName>
        <fullName evidence="1">Uncharacterized protein</fullName>
    </submittedName>
</protein>
<sequence length="488" mass="52773">MAAISQQPPRRIFKGCKDDVEYGPGDSHVSLLPTMILSAEVDPKLATAIQELLNDLATGKTENHLQGASIEVASSSLRTLQVGLHALLGNVSIPGSQAWEDAVAYCRAVIDDPQDTLLRANSYWTRSCSDINKELLTRFGPGIIAAARKGVVAIVSDYFRGQRLNVPHVDKKASFVRNWQHLALAAEFYPASDPLVVGCYESGTLPCGLGMTAWLGPEAAVKAGSISRIAVCDDYGSFSNASYNARLRMVAFPLGVAYEVGGRAVNVIVDGSMLQSAGTGEQLTPEAAMAWRVVGGCTSPYSAYTFGTDSLEEGLVMPEVYMAIHDLLDWRCDIAAGNHENSVCAIYGLGFKDPFHVFLEKALQRADFHPLSGGYAIGAMVSMHFTASRYGAYHYCGKSAPPCPECIRLLQSISTKAGLTWAPKQPPRSFGGGHGFRVLGKLFIDRFEDHGLVQEGLSWFQCLISSGDIWLFDALRTVDDMDTAAEWS</sequence>
<keyword evidence="2" id="KW-1185">Reference proteome</keyword>
<proteinExistence type="predicted"/>
<evidence type="ECO:0000313" key="2">
    <source>
        <dbReference type="Proteomes" id="UP000326198"/>
    </source>
</evidence>
<dbReference type="AlphaFoldDB" id="A0A5N7ASE7"/>
<evidence type="ECO:0000313" key="1">
    <source>
        <dbReference type="EMBL" id="KAE8371680.1"/>
    </source>
</evidence>
<dbReference type="Proteomes" id="UP000326198">
    <property type="component" value="Unassembled WGS sequence"/>
</dbReference>
<dbReference type="EMBL" id="ML736405">
    <property type="protein sequence ID" value="KAE8371680.1"/>
    <property type="molecule type" value="Genomic_DNA"/>
</dbReference>
<reference evidence="1 2" key="1">
    <citation type="submission" date="2019-04" db="EMBL/GenBank/DDBJ databases">
        <title>Friends and foes A comparative genomics studyof 23 Aspergillus species from section Flavi.</title>
        <authorList>
            <consortium name="DOE Joint Genome Institute"/>
            <person name="Kjaerbolling I."/>
            <person name="Vesth T."/>
            <person name="Frisvad J.C."/>
            <person name="Nybo J.L."/>
            <person name="Theobald S."/>
            <person name="Kildgaard S."/>
            <person name="Isbrandt T."/>
            <person name="Kuo A."/>
            <person name="Sato A."/>
            <person name="Lyhne E.K."/>
            <person name="Kogle M.E."/>
            <person name="Wiebenga A."/>
            <person name="Kun R.S."/>
            <person name="Lubbers R.J."/>
            <person name="Makela M.R."/>
            <person name="Barry K."/>
            <person name="Chovatia M."/>
            <person name="Clum A."/>
            <person name="Daum C."/>
            <person name="Haridas S."/>
            <person name="He G."/>
            <person name="LaButti K."/>
            <person name="Lipzen A."/>
            <person name="Mondo S."/>
            <person name="Riley R."/>
            <person name="Salamov A."/>
            <person name="Simmons B.A."/>
            <person name="Magnuson J.K."/>
            <person name="Henrissat B."/>
            <person name="Mortensen U.H."/>
            <person name="Larsen T.O."/>
            <person name="Devries R.P."/>
            <person name="Grigoriev I.V."/>
            <person name="Machida M."/>
            <person name="Baker S.E."/>
            <person name="Andersen M.R."/>
        </authorList>
    </citation>
    <scope>NUCLEOTIDE SEQUENCE [LARGE SCALE GENOMIC DNA]</scope>
    <source>
        <strain evidence="1 2">IBT 29228</strain>
    </source>
</reference>